<name>A0AAU8A223_9BURK</name>
<feature type="transmembrane region" description="Helical" evidence="8">
    <location>
        <begin position="17"/>
        <end position="50"/>
    </location>
</feature>
<feature type="transmembrane region" description="Helical" evidence="8">
    <location>
        <begin position="108"/>
        <end position="129"/>
    </location>
</feature>
<reference evidence="9" key="1">
    <citation type="submission" date="2022-06" db="EMBL/GenBank/DDBJ databases">
        <title>New Polynucleobacter species.</title>
        <authorList>
            <person name="Hahn M.W."/>
        </authorList>
    </citation>
    <scope>NUCLEOTIDE SEQUENCE</scope>
    <source>
        <strain evidence="9">UK-FUSCHL-C3</strain>
    </source>
</reference>
<evidence type="ECO:0000256" key="4">
    <source>
        <dbReference type="ARBA" id="ARBA00022692"/>
    </source>
</evidence>
<evidence type="ECO:0000313" key="9">
    <source>
        <dbReference type="EMBL" id="XCC57691.1"/>
    </source>
</evidence>
<sequence length="174" mass="19922">MIDYQSGYILRSVKPSFIYLSLFLALLLNFLPFGNHAWVPDLLIICIVFWNVHQHRYVGIVTAFLFGLVMDIHSGSLLGVHAFSYSLVSYLAIAWHNRITALTSFSQILNVFPIFLLVSLFPVLVNWALSEQIHWWGLTAIVQAMIEAMLWPLATNVLLFPQRRPIDVDPNRPL</sequence>
<evidence type="ECO:0000256" key="3">
    <source>
        <dbReference type="ARBA" id="ARBA00022475"/>
    </source>
</evidence>
<evidence type="ECO:0000256" key="8">
    <source>
        <dbReference type="SAM" id="Phobius"/>
    </source>
</evidence>
<dbReference type="Pfam" id="PF04093">
    <property type="entry name" value="MreD"/>
    <property type="match status" value="1"/>
</dbReference>
<dbReference type="RefSeq" id="WP_353438766.1">
    <property type="nucleotide sequence ID" value="NZ_CP099959.1"/>
</dbReference>
<gene>
    <name evidence="9" type="primary">mreD</name>
    <name evidence="9" type="ORF">NKE59_09460</name>
</gene>
<keyword evidence="5" id="KW-0133">Cell shape</keyword>
<dbReference type="EMBL" id="CP099959">
    <property type="protein sequence ID" value="XCC57691.1"/>
    <property type="molecule type" value="Genomic_DNA"/>
</dbReference>
<keyword evidence="6 8" id="KW-1133">Transmembrane helix</keyword>
<dbReference type="InterPro" id="IPR007227">
    <property type="entry name" value="Cell_shape_determining_MreD"/>
</dbReference>
<protein>
    <submittedName>
        <fullName evidence="9">Rod shape-determining protein MreD</fullName>
    </submittedName>
</protein>
<evidence type="ECO:0000256" key="5">
    <source>
        <dbReference type="ARBA" id="ARBA00022960"/>
    </source>
</evidence>
<dbReference type="GO" id="GO:0005886">
    <property type="term" value="C:plasma membrane"/>
    <property type="evidence" value="ECO:0007669"/>
    <property type="project" value="UniProtKB-SubCell"/>
</dbReference>
<accession>A0AAU8A223</accession>
<dbReference type="InterPro" id="IPR026034">
    <property type="entry name" value="MreD_proteobac"/>
</dbReference>
<feature type="transmembrane region" description="Helical" evidence="8">
    <location>
        <begin position="135"/>
        <end position="154"/>
    </location>
</feature>
<comment type="subcellular location">
    <subcellularLocation>
        <location evidence="1">Cell membrane</location>
        <topology evidence="1">Multi-pass membrane protein</topology>
    </subcellularLocation>
</comment>
<dbReference type="PANTHER" id="PTHR37484">
    <property type="entry name" value="ROD SHAPE-DETERMINING PROTEIN MRED"/>
    <property type="match status" value="1"/>
</dbReference>
<keyword evidence="4 8" id="KW-0812">Transmembrane</keyword>
<evidence type="ECO:0000256" key="6">
    <source>
        <dbReference type="ARBA" id="ARBA00022989"/>
    </source>
</evidence>
<keyword evidence="7 8" id="KW-0472">Membrane</keyword>
<dbReference type="AlphaFoldDB" id="A0AAU8A223"/>
<comment type="similarity">
    <text evidence="2">Belongs to the MreD family.</text>
</comment>
<keyword evidence="3" id="KW-1003">Cell membrane</keyword>
<dbReference type="PIRSF" id="PIRSF018472">
    <property type="entry name" value="MreD_proteobac"/>
    <property type="match status" value="1"/>
</dbReference>
<dbReference type="NCBIfam" id="TIGR03426">
    <property type="entry name" value="shape_MreD"/>
    <property type="match status" value="1"/>
</dbReference>
<evidence type="ECO:0000256" key="1">
    <source>
        <dbReference type="ARBA" id="ARBA00004651"/>
    </source>
</evidence>
<evidence type="ECO:0000256" key="7">
    <source>
        <dbReference type="ARBA" id="ARBA00023136"/>
    </source>
</evidence>
<organism evidence="9">
    <name type="scientific">Polynucleobacter sp. UK-FUSCHL-C3</name>
    <dbReference type="NCBI Taxonomy" id="2955208"/>
    <lineage>
        <taxon>Bacteria</taxon>
        <taxon>Pseudomonadati</taxon>
        <taxon>Pseudomonadota</taxon>
        <taxon>Betaproteobacteria</taxon>
        <taxon>Burkholderiales</taxon>
        <taxon>Burkholderiaceae</taxon>
        <taxon>Polynucleobacter</taxon>
    </lineage>
</organism>
<proteinExistence type="inferred from homology"/>
<dbReference type="PANTHER" id="PTHR37484:SF1">
    <property type="entry name" value="ROD SHAPE-DETERMINING PROTEIN MRED"/>
    <property type="match status" value="1"/>
</dbReference>
<evidence type="ECO:0000256" key="2">
    <source>
        <dbReference type="ARBA" id="ARBA00007776"/>
    </source>
</evidence>
<dbReference type="GO" id="GO:0008360">
    <property type="term" value="P:regulation of cell shape"/>
    <property type="evidence" value="ECO:0007669"/>
    <property type="project" value="UniProtKB-KW"/>
</dbReference>
<feature type="transmembrane region" description="Helical" evidence="8">
    <location>
        <begin position="79"/>
        <end position="96"/>
    </location>
</feature>